<dbReference type="EMBL" id="JBBXMP010000063">
    <property type="protein sequence ID" value="KAL0064347.1"/>
    <property type="molecule type" value="Genomic_DNA"/>
</dbReference>
<evidence type="ECO:0000256" key="2">
    <source>
        <dbReference type="SAM" id="MobiDB-lite"/>
    </source>
</evidence>
<keyword evidence="4" id="KW-1185">Reference proteome</keyword>
<comment type="caution">
    <text evidence="3">The sequence shown here is derived from an EMBL/GenBank/DDBJ whole genome shotgun (WGS) entry which is preliminary data.</text>
</comment>
<organism evidence="3 4">
    <name type="scientific">Marasmius tenuissimus</name>
    <dbReference type="NCBI Taxonomy" id="585030"/>
    <lineage>
        <taxon>Eukaryota</taxon>
        <taxon>Fungi</taxon>
        <taxon>Dikarya</taxon>
        <taxon>Basidiomycota</taxon>
        <taxon>Agaricomycotina</taxon>
        <taxon>Agaricomycetes</taxon>
        <taxon>Agaricomycetidae</taxon>
        <taxon>Agaricales</taxon>
        <taxon>Marasmiineae</taxon>
        <taxon>Marasmiaceae</taxon>
        <taxon>Marasmius</taxon>
    </lineage>
</organism>
<evidence type="ECO:0000313" key="3">
    <source>
        <dbReference type="EMBL" id="KAL0064347.1"/>
    </source>
</evidence>
<keyword evidence="1" id="KW-0175">Coiled coil</keyword>
<feature type="coiled-coil region" evidence="1">
    <location>
        <begin position="82"/>
        <end position="123"/>
    </location>
</feature>
<feature type="compositionally biased region" description="Polar residues" evidence="2">
    <location>
        <begin position="1"/>
        <end position="17"/>
    </location>
</feature>
<accession>A0ABR2ZVM0</accession>
<protein>
    <submittedName>
        <fullName evidence="3">Uncharacterized protein</fullName>
    </submittedName>
</protein>
<dbReference type="Proteomes" id="UP001437256">
    <property type="component" value="Unassembled WGS sequence"/>
</dbReference>
<evidence type="ECO:0000313" key="4">
    <source>
        <dbReference type="Proteomes" id="UP001437256"/>
    </source>
</evidence>
<name>A0ABR2ZVM0_9AGAR</name>
<proteinExistence type="predicted"/>
<sequence length="196" mass="21728">MSLPSASSQTNPAQYLSAQHEDRREVDMLNGSHPRSHRSQLPCAKPDCQDRRAADADAIRRLKEKLVSRPTSQGSTITVGSMSSLEGELALLRRENGNLIVENELLRAKMAKARDEIGRLIDDYNKKSSRRVEIYGPSYLNRLTAAHVIPANAAGDAMFEFGGKRIVKEGDLDVVDITRAKRLKLNDGSAQTEEKE</sequence>
<evidence type="ECO:0000256" key="1">
    <source>
        <dbReference type="SAM" id="Coils"/>
    </source>
</evidence>
<gene>
    <name evidence="3" type="ORF">AAF712_008647</name>
</gene>
<reference evidence="3 4" key="1">
    <citation type="submission" date="2024-05" db="EMBL/GenBank/DDBJ databases">
        <title>A draft genome resource for the thread blight pathogen Marasmius tenuissimus strain MS-2.</title>
        <authorList>
            <person name="Yulfo-Soto G.E."/>
            <person name="Baruah I.K."/>
            <person name="Amoako-Attah I."/>
            <person name="Bukari Y."/>
            <person name="Meinhardt L.W."/>
            <person name="Bailey B.A."/>
            <person name="Cohen S.P."/>
        </authorList>
    </citation>
    <scope>NUCLEOTIDE SEQUENCE [LARGE SCALE GENOMIC DNA]</scope>
    <source>
        <strain evidence="3 4">MS-2</strain>
    </source>
</reference>
<feature type="region of interest" description="Disordered" evidence="2">
    <location>
        <begin position="1"/>
        <end position="48"/>
    </location>
</feature>